<keyword evidence="2" id="KW-1185">Reference proteome</keyword>
<organism evidence="1 2">
    <name type="scientific">Trichonephila inaurata madagascariensis</name>
    <dbReference type="NCBI Taxonomy" id="2747483"/>
    <lineage>
        <taxon>Eukaryota</taxon>
        <taxon>Metazoa</taxon>
        <taxon>Ecdysozoa</taxon>
        <taxon>Arthropoda</taxon>
        <taxon>Chelicerata</taxon>
        <taxon>Arachnida</taxon>
        <taxon>Araneae</taxon>
        <taxon>Araneomorphae</taxon>
        <taxon>Entelegynae</taxon>
        <taxon>Araneoidea</taxon>
        <taxon>Nephilidae</taxon>
        <taxon>Trichonephila</taxon>
        <taxon>Trichonephila inaurata</taxon>
    </lineage>
</organism>
<evidence type="ECO:0000313" key="1">
    <source>
        <dbReference type="EMBL" id="GFY40251.1"/>
    </source>
</evidence>
<sequence>MNHLSQSIKILQNIQEDIKCNQQLEKNLKSIGSEFGKHVEGDLQSVIHNKVQSLLKKWVELEEMVSKLCEEQIFVEKEWSEWFSLYDALSSWISSRQNEEMCSNLNRPYSVEEYELIMEELDINKCKF</sequence>
<evidence type="ECO:0000313" key="2">
    <source>
        <dbReference type="Proteomes" id="UP000886998"/>
    </source>
</evidence>
<reference evidence="1" key="1">
    <citation type="submission" date="2020-08" db="EMBL/GenBank/DDBJ databases">
        <title>Multicomponent nature underlies the extraordinary mechanical properties of spider dragline silk.</title>
        <authorList>
            <person name="Kono N."/>
            <person name="Nakamura H."/>
            <person name="Mori M."/>
            <person name="Yoshida Y."/>
            <person name="Ohtoshi R."/>
            <person name="Malay A.D."/>
            <person name="Moran D.A.P."/>
            <person name="Tomita M."/>
            <person name="Numata K."/>
            <person name="Arakawa K."/>
        </authorList>
    </citation>
    <scope>NUCLEOTIDE SEQUENCE</scope>
</reference>
<dbReference type="Proteomes" id="UP000886998">
    <property type="component" value="Unassembled WGS sequence"/>
</dbReference>
<dbReference type="AlphaFoldDB" id="A0A8X6WUI6"/>
<dbReference type="EMBL" id="BMAV01001793">
    <property type="protein sequence ID" value="GFY40251.1"/>
    <property type="molecule type" value="Genomic_DNA"/>
</dbReference>
<comment type="caution">
    <text evidence="1">The sequence shown here is derived from an EMBL/GenBank/DDBJ whole genome shotgun (WGS) entry which is preliminary data.</text>
</comment>
<dbReference type="Gene3D" id="1.20.58.60">
    <property type="match status" value="1"/>
</dbReference>
<protein>
    <submittedName>
        <fullName evidence="1">Nesprin-1</fullName>
    </submittedName>
</protein>
<name>A0A8X6WUI6_9ARAC</name>
<proteinExistence type="predicted"/>
<gene>
    <name evidence="1" type="primary">Syne1_1</name>
    <name evidence="1" type="ORF">TNIN_406331</name>
</gene>
<accession>A0A8X6WUI6</accession>